<dbReference type="GO" id="GO:0046540">
    <property type="term" value="C:U4/U6 x U5 tri-snRNP complex"/>
    <property type="evidence" value="ECO:0007669"/>
    <property type="project" value="TreeGrafter"/>
</dbReference>
<dbReference type="PANTHER" id="PTHR42908">
    <property type="entry name" value="TRANSLATION ELONGATION FACTOR-RELATED"/>
    <property type="match status" value="1"/>
</dbReference>
<dbReference type="InterPro" id="IPR044121">
    <property type="entry name" value="Snu114_GTP-bd"/>
</dbReference>
<dbReference type="Gene3D" id="2.40.30.10">
    <property type="entry name" value="Translation factors"/>
    <property type="match status" value="1"/>
</dbReference>
<dbReference type="SUPFAM" id="SSF52540">
    <property type="entry name" value="P-loop containing nucleoside triphosphate hydrolases"/>
    <property type="match status" value="1"/>
</dbReference>
<dbReference type="Gene3D" id="3.90.1430.10">
    <property type="entry name" value="Yeast translation eEF2 (G' domain)"/>
    <property type="match status" value="1"/>
</dbReference>
<comment type="function">
    <text evidence="10">Catalyzes the GTP-dependent ribosomal translocation step during translation elongation. During this step, the ribosome changes from the pre-translocational (PRE) to the post-translocational (POST) state as the newly formed A-site-bound peptidyl-tRNA and P-site-bound deacylated tRNA move to the P and E sites, respectively. Catalyzes the coordinated movement of the two tRNA molecules, the mRNA and conformational changes in the ribosome.</text>
</comment>
<evidence type="ECO:0000259" key="12">
    <source>
        <dbReference type="PROSITE" id="PS51722"/>
    </source>
</evidence>
<dbReference type="Proteomes" id="UP000030672">
    <property type="component" value="Unassembled WGS sequence"/>
</dbReference>
<dbReference type="CDD" id="cd04098">
    <property type="entry name" value="eEF2_C_snRNP"/>
    <property type="match status" value="1"/>
</dbReference>
<dbReference type="GO" id="GO:0000398">
    <property type="term" value="P:mRNA splicing, via spliceosome"/>
    <property type="evidence" value="ECO:0007669"/>
    <property type="project" value="TreeGrafter"/>
</dbReference>
<dbReference type="PROSITE" id="PS00301">
    <property type="entry name" value="G_TR_1"/>
    <property type="match status" value="1"/>
</dbReference>
<feature type="region of interest" description="Disordered" evidence="11">
    <location>
        <begin position="1"/>
        <end position="23"/>
    </location>
</feature>
<dbReference type="InterPro" id="IPR000640">
    <property type="entry name" value="EFG_V-like"/>
</dbReference>
<dbReference type="Gene3D" id="3.30.70.870">
    <property type="entry name" value="Elongation Factor G (Translational Gtpase), domain 3"/>
    <property type="match status" value="1"/>
</dbReference>
<dbReference type="SMART" id="SM00838">
    <property type="entry name" value="EFG_C"/>
    <property type="match status" value="1"/>
</dbReference>
<dbReference type="CDD" id="cd16264">
    <property type="entry name" value="snRNP_III"/>
    <property type="match status" value="1"/>
</dbReference>
<evidence type="ECO:0000256" key="11">
    <source>
        <dbReference type="SAM" id="MobiDB-lite"/>
    </source>
</evidence>
<evidence type="ECO:0000256" key="6">
    <source>
        <dbReference type="ARBA" id="ARBA00022917"/>
    </source>
</evidence>
<comment type="subcellular location">
    <subcellularLocation>
        <location evidence="2">Cytoplasm</location>
    </subcellularLocation>
    <subcellularLocation>
        <location evidence="1">Nucleus</location>
    </subcellularLocation>
</comment>
<dbReference type="FunFam" id="2.40.30.10:FF:000029">
    <property type="entry name" value="116 kDa U5 small nuclear ribonucleoprotein component"/>
    <property type="match status" value="1"/>
</dbReference>
<dbReference type="GO" id="GO:0030623">
    <property type="term" value="F:U5 snRNA binding"/>
    <property type="evidence" value="ECO:0007669"/>
    <property type="project" value="TreeGrafter"/>
</dbReference>
<dbReference type="InterPro" id="IPR005225">
    <property type="entry name" value="Small_GTP-bd"/>
</dbReference>
<dbReference type="SUPFAM" id="SSF54211">
    <property type="entry name" value="Ribosomal protein S5 domain 2-like"/>
    <property type="match status" value="1"/>
</dbReference>
<dbReference type="Gene3D" id="3.30.70.240">
    <property type="match status" value="1"/>
</dbReference>
<evidence type="ECO:0000256" key="1">
    <source>
        <dbReference type="ARBA" id="ARBA00004123"/>
    </source>
</evidence>
<dbReference type="SUPFAM" id="SSF50447">
    <property type="entry name" value="Translation proteins"/>
    <property type="match status" value="1"/>
</dbReference>
<dbReference type="GO" id="GO:0005829">
    <property type="term" value="C:cytosol"/>
    <property type="evidence" value="ECO:0007669"/>
    <property type="project" value="TreeGrafter"/>
</dbReference>
<dbReference type="GeneID" id="63921095"/>
<dbReference type="InterPro" id="IPR020568">
    <property type="entry name" value="Ribosomal_Su5_D2-typ_SF"/>
</dbReference>
<dbReference type="SMART" id="SM00889">
    <property type="entry name" value="EFG_IV"/>
    <property type="match status" value="1"/>
</dbReference>
<keyword evidence="7" id="KW-0342">GTP-binding</keyword>
<proteinExistence type="predicted"/>
<evidence type="ECO:0000313" key="14">
    <source>
        <dbReference type="Proteomes" id="UP000030672"/>
    </source>
</evidence>
<dbReference type="Gene3D" id="3.30.230.10">
    <property type="match status" value="1"/>
</dbReference>
<keyword evidence="9" id="KW-0539">Nucleus</keyword>
<dbReference type="FunFam" id="3.40.50.300:FF:001452">
    <property type="entry name" value="U5 small nuclear ribonucleoprotein component"/>
    <property type="match status" value="1"/>
</dbReference>
<dbReference type="FunFam" id="3.90.1430.10:FF:000001">
    <property type="entry name" value="116 kDa U5 small nuclear ribonucleoprotein component"/>
    <property type="match status" value="1"/>
</dbReference>
<dbReference type="InterPro" id="IPR031157">
    <property type="entry name" value="G_TR_CS"/>
</dbReference>
<dbReference type="FunFam" id="3.30.70.870:FF:000002">
    <property type="entry name" value="Translation elongation factor 2"/>
    <property type="match status" value="1"/>
</dbReference>
<dbReference type="GO" id="GO:0005525">
    <property type="term" value="F:GTP binding"/>
    <property type="evidence" value="ECO:0007669"/>
    <property type="project" value="UniProtKB-KW"/>
</dbReference>
<name>A0A074VWZ1_AURM1</name>
<dbReference type="Pfam" id="PF03144">
    <property type="entry name" value="GTP_EFTU_D2"/>
    <property type="match status" value="1"/>
</dbReference>
<dbReference type="Pfam" id="PF00009">
    <property type="entry name" value="GTP_EFTU"/>
    <property type="match status" value="1"/>
</dbReference>
<dbReference type="STRING" id="1043003.A0A074VWZ1"/>
<dbReference type="InterPro" id="IPR031950">
    <property type="entry name" value="EFTUD2_N"/>
</dbReference>
<evidence type="ECO:0000313" key="13">
    <source>
        <dbReference type="EMBL" id="KEQ65330.1"/>
    </source>
</evidence>
<keyword evidence="14" id="KW-1185">Reference proteome</keyword>
<evidence type="ECO:0000256" key="9">
    <source>
        <dbReference type="ARBA" id="ARBA00023242"/>
    </source>
</evidence>
<dbReference type="SUPFAM" id="SSF54980">
    <property type="entry name" value="EF-G C-terminal domain-like"/>
    <property type="match status" value="2"/>
</dbReference>
<dbReference type="FunFam" id="3.30.230.10:FF:000009">
    <property type="entry name" value="116 kDa U5 small nuclear ribonucleoprotein component"/>
    <property type="match status" value="1"/>
</dbReference>
<dbReference type="EMBL" id="KL584827">
    <property type="protein sequence ID" value="KEQ65330.1"/>
    <property type="molecule type" value="Genomic_DNA"/>
</dbReference>
<dbReference type="AlphaFoldDB" id="A0A074VWZ1"/>
<evidence type="ECO:0000256" key="3">
    <source>
        <dbReference type="ARBA" id="ARBA00017891"/>
    </source>
</evidence>
<dbReference type="CDD" id="cd01683">
    <property type="entry name" value="EF2_IV_snRNP"/>
    <property type="match status" value="1"/>
</dbReference>
<dbReference type="PROSITE" id="PS51722">
    <property type="entry name" value="G_TR_2"/>
    <property type="match status" value="1"/>
</dbReference>
<evidence type="ECO:0000256" key="7">
    <source>
        <dbReference type="ARBA" id="ARBA00023134"/>
    </source>
</evidence>
<keyword evidence="5" id="KW-0547">Nucleotide-binding</keyword>
<accession>A0A074VWZ1</accession>
<dbReference type="GO" id="GO:0071007">
    <property type="term" value="C:U2-type catalytic step 2 spliceosome"/>
    <property type="evidence" value="ECO:0007669"/>
    <property type="project" value="TreeGrafter"/>
</dbReference>
<dbReference type="GO" id="GO:0006412">
    <property type="term" value="P:translation"/>
    <property type="evidence" value="ECO:0007669"/>
    <property type="project" value="UniProtKB-KW"/>
</dbReference>
<dbReference type="Pfam" id="PF00679">
    <property type="entry name" value="EFG_C"/>
    <property type="match status" value="1"/>
</dbReference>
<organism evidence="13 14">
    <name type="scientific">Aureobasidium melanogenum (strain CBS 110374)</name>
    <name type="common">Aureobasidium pullulans var. melanogenum</name>
    <dbReference type="NCBI Taxonomy" id="1043003"/>
    <lineage>
        <taxon>Eukaryota</taxon>
        <taxon>Fungi</taxon>
        <taxon>Dikarya</taxon>
        <taxon>Ascomycota</taxon>
        <taxon>Pezizomycotina</taxon>
        <taxon>Dothideomycetes</taxon>
        <taxon>Dothideomycetidae</taxon>
        <taxon>Dothideales</taxon>
        <taxon>Saccotheciaceae</taxon>
        <taxon>Aureobasidium</taxon>
    </lineage>
</organism>
<dbReference type="InterPro" id="IPR027417">
    <property type="entry name" value="P-loop_NTPase"/>
</dbReference>
<dbReference type="Gene3D" id="3.40.50.300">
    <property type="entry name" value="P-loop containing nucleotide triphosphate hydrolases"/>
    <property type="match status" value="1"/>
</dbReference>
<dbReference type="CDD" id="cd04090">
    <property type="entry name" value="EF2_II_snRNP"/>
    <property type="match status" value="1"/>
</dbReference>
<dbReference type="FunFam" id="3.30.70.240:FF:000004">
    <property type="entry name" value="116 kDa U5 small nuclear ribonucleoprotein"/>
    <property type="match status" value="1"/>
</dbReference>
<dbReference type="PANTHER" id="PTHR42908:SF6">
    <property type="entry name" value="116 KDA U5 SMALL NUCLEAR RIBONUCLEOPROTEIN COMPONENT"/>
    <property type="match status" value="1"/>
</dbReference>
<keyword evidence="8" id="KW-0508">mRNA splicing</keyword>
<feature type="compositionally biased region" description="Acidic residues" evidence="11">
    <location>
        <begin position="14"/>
        <end position="23"/>
    </location>
</feature>
<dbReference type="InterPro" id="IPR004161">
    <property type="entry name" value="EFTu-like_2"/>
</dbReference>
<dbReference type="InterPro" id="IPR005517">
    <property type="entry name" value="Transl_elong_EFG/EF2_IV"/>
</dbReference>
<sequence length="988" mass="110255">MDDLYDEFGNFIGEPEDSDIEQEQDVDANDYLYDQDEPDEVTAAHDQQLMEVDDEGPSNAVVLHEDKQYYPTAQQVYGQDVETMVQEEDTQALSQPIIAPVVQKKFTVEEADLPPVFFSRDFMTDLMNFPDQIRNVALAGHLHHGKTAFMDMLVMQTHNIQEKLDQRKGRDREEQLRYTDTHILERERGVSIKTGPMSLVLPATKGKSHLINMLDTPGHVNFADEVAASLRLVDGVVLIVDVVEGVQVQTEMVIKHAVLNHLPLVLVINKMDRLILELKLPPADAYFKLKHVVEEVNTVIENTIPGQGEKYRVSPEKGNVAFACSMMGWCFTLPSFAHMYAETYAGSGLDVPEFSKRLWGDIYFNPGSRKFTRRGTEPASKRSFVNFVLEPIYKLYSHTISESPEDLKKTLESLGIHLKPTQLRANAKDLLKMACEQFFGPATGFVDMVVDHVPSPVEGAKQKLENYYTGPTDTKTAESMLSCDQDGPLIVHVTKLFNTTDATGFNSFGRVMSGTARPGQKVRVLGEGYTIEDEEDMVEATISDVWIGESRYNIPTSGVPAGNFVLLGGVDNSIVKTATIVAPKLPEDEDAYIFRPVQHFFESVFKVAVEPINPSELPKMLDGLRKINKSYPLITTKVEESGEHVVLGTGELYMDCVLHDLRRLYASMEIKVSDPVTRFCETVVETSAIKCYALTPNKKNKLTMVAEPLDEGIAEDIESGKVNIRDPVRKVGKFFEENYGYDLLASRNIWAFGPDDMGPNILQNDTLPSDVDQKLLKGVRDTIRQGFSWGTREGPLCEEPIRNTKFKITDVSLAPEAIYRGGGQIIPTARRACYSSFLMASPRLMEPVYSCSMIGNADSVSSLYTVLARRRGHVLSDGPIAGTPLYKVSGLIPVIDSFGFETDLRIHTQGQATLSLVFDRWSIVPGDPLDKSIKLRPLEPASAQATARDFVLKTRRRKGLAEDVTISKFLEPELFRSLKESGILDQPA</sequence>
<gene>
    <name evidence="13" type="ORF">M437DRAFT_82300</name>
</gene>
<dbReference type="Pfam" id="PF03764">
    <property type="entry name" value="EFG_IV"/>
    <property type="match status" value="1"/>
</dbReference>
<evidence type="ECO:0000256" key="2">
    <source>
        <dbReference type="ARBA" id="ARBA00004496"/>
    </source>
</evidence>
<dbReference type="GO" id="GO:0003924">
    <property type="term" value="F:GTPase activity"/>
    <property type="evidence" value="ECO:0007669"/>
    <property type="project" value="InterPro"/>
</dbReference>
<dbReference type="RefSeq" id="XP_040882353.1">
    <property type="nucleotide sequence ID" value="XM_041027722.1"/>
</dbReference>
<dbReference type="PRINTS" id="PR00315">
    <property type="entry name" value="ELONGATNFCT"/>
</dbReference>
<evidence type="ECO:0000256" key="4">
    <source>
        <dbReference type="ARBA" id="ARBA00022664"/>
    </source>
</evidence>
<reference evidence="13 14" key="1">
    <citation type="journal article" date="2014" name="BMC Genomics">
        <title>Genome sequencing of four Aureobasidium pullulans varieties: biotechnological potential, stress tolerance, and description of new species.</title>
        <authorList>
            <person name="Gostin Ar C."/>
            <person name="Ohm R.A."/>
            <person name="Kogej T."/>
            <person name="Sonjak S."/>
            <person name="Turk M."/>
            <person name="Zajc J."/>
            <person name="Zalar P."/>
            <person name="Grube M."/>
            <person name="Sun H."/>
            <person name="Han J."/>
            <person name="Sharma A."/>
            <person name="Chiniquy J."/>
            <person name="Ngan C.Y."/>
            <person name="Lipzen A."/>
            <person name="Barry K."/>
            <person name="Grigoriev I.V."/>
            <person name="Gunde-Cimerman N."/>
        </authorList>
    </citation>
    <scope>NUCLEOTIDE SEQUENCE [LARGE SCALE GENOMIC DNA]</scope>
    <source>
        <strain evidence="13 14">CBS 110374</strain>
    </source>
</reference>
<dbReference type="Pfam" id="PF16004">
    <property type="entry name" value="EFTUD2"/>
    <property type="match status" value="1"/>
</dbReference>
<dbReference type="InterPro" id="IPR000795">
    <property type="entry name" value="T_Tr_GTP-bd_dom"/>
</dbReference>
<dbReference type="HOGENOM" id="CLU_002794_11_2_1"/>
<dbReference type="InterPro" id="IPR014721">
    <property type="entry name" value="Ribsml_uS5_D2-typ_fold_subgr"/>
</dbReference>
<feature type="domain" description="Tr-type G" evidence="12">
    <location>
        <begin position="131"/>
        <end position="421"/>
    </location>
</feature>
<evidence type="ECO:0000256" key="5">
    <source>
        <dbReference type="ARBA" id="ARBA00022741"/>
    </source>
</evidence>
<dbReference type="NCBIfam" id="TIGR00231">
    <property type="entry name" value="small_GTP"/>
    <property type="match status" value="1"/>
</dbReference>
<keyword evidence="4" id="KW-0507">mRNA processing</keyword>
<dbReference type="InterPro" id="IPR035647">
    <property type="entry name" value="EFG_III/V"/>
</dbReference>
<dbReference type="InterPro" id="IPR009000">
    <property type="entry name" value="Transl_B-barrel_sf"/>
</dbReference>
<evidence type="ECO:0000256" key="8">
    <source>
        <dbReference type="ARBA" id="ARBA00023187"/>
    </source>
</evidence>
<dbReference type="InterPro" id="IPR035655">
    <property type="entry name" value="U5-116kDa_C"/>
</dbReference>
<evidence type="ECO:0000256" key="10">
    <source>
        <dbReference type="ARBA" id="ARBA00024731"/>
    </source>
</evidence>
<dbReference type="CDD" id="cd04167">
    <property type="entry name" value="Snu114p"/>
    <property type="match status" value="1"/>
</dbReference>
<keyword evidence="6" id="KW-0648">Protein biosynthesis</keyword>
<protein>
    <recommendedName>
        <fullName evidence="3">Elongation factor 2</fullName>
    </recommendedName>
</protein>